<organism evidence="1 2">
    <name type="scientific">Choristoneura fumiferana</name>
    <name type="common">Spruce budworm moth</name>
    <name type="synonym">Archips fumiferana</name>
    <dbReference type="NCBI Taxonomy" id="7141"/>
    <lineage>
        <taxon>Eukaryota</taxon>
        <taxon>Metazoa</taxon>
        <taxon>Ecdysozoa</taxon>
        <taxon>Arthropoda</taxon>
        <taxon>Hexapoda</taxon>
        <taxon>Insecta</taxon>
        <taxon>Pterygota</taxon>
        <taxon>Neoptera</taxon>
        <taxon>Endopterygota</taxon>
        <taxon>Lepidoptera</taxon>
        <taxon>Glossata</taxon>
        <taxon>Ditrysia</taxon>
        <taxon>Tortricoidea</taxon>
        <taxon>Tortricidae</taxon>
        <taxon>Tortricinae</taxon>
        <taxon>Choristoneura</taxon>
    </lineage>
</organism>
<reference evidence="1 2" key="1">
    <citation type="journal article" date="2022" name="Genome Biol. Evol.">
        <title>The Spruce Budworm Genome: Reconstructing the Evolutionary History of Antifreeze Proteins.</title>
        <authorList>
            <person name="Beliveau C."/>
            <person name="Gagne P."/>
            <person name="Picq S."/>
            <person name="Vernygora O."/>
            <person name="Keeling C.I."/>
            <person name="Pinkney K."/>
            <person name="Doucet D."/>
            <person name="Wen F."/>
            <person name="Johnston J.S."/>
            <person name="Maaroufi H."/>
            <person name="Boyle B."/>
            <person name="Laroche J."/>
            <person name="Dewar K."/>
            <person name="Juretic N."/>
            <person name="Blackburn G."/>
            <person name="Nisole A."/>
            <person name="Brunet B."/>
            <person name="Brandao M."/>
            <person name="Lumley L."/>
            <person name="Duan J."/>
            <person name="Quan G."/>
            <person name="Lucarotti C.J."/>
            <person name="Roe A.D."/>
            <person name="Sperling F.A.H."/>
            <person name="Levesque R.C."/>
            <person name="Cusson M."/>
        </authorList>
    </citation>
    <scope>NUCLEOTIDE SEQUENCE [LARGE SCALE GENOMIC DNA]</scope>
    <source>
        <strain evidence="1">Glfc:IPQL:Cfum</strain>
    </source>
</reference>
<comment type="caution">
    <text evidence="1">The sequence shown here is derived from an EMBL/GenBank/DDBJ whole genome shotgun (WGS) entry which is preliminary data.</text>
</comment>
<sequence>YNVSILLDLENIPEDWEETVKKVGLLKRNCFASVFERYFRLQEDGDVPRREQYVEAQEDRVTVVFSTVFRHEDDMVLFSHKEPPLELMDTEAKVGDNISYVTFVLFPRHTTGAARANTIDLLHMFRDYLHYHIKCSKVYVHSRMRAKAGDLLKVLNRARPQPRNPAERKTITPGTPPSGRPSREYSTLAHARQGRRPAQGAQPGAPAAPEPRRAEDHHVSTVHSRMRAKAGDLLKVLNRARPQPRNPAERKTITCSTGAPAAPEPRRAEDHHVSTVHSRMRAKAGDLLKVLNGRARSPGTPPSGRPSREYSTLAHARQGRRPAQGAQPGAPAAPEPRRAEDHHVSTVHSRMRAKAGDLLKVLNRARPQPRNPAERKTITSSKAIACNKLLTPSPALQKEEREKSTQKKTDEALDGIQKSLQSLTASVAKSLKPADLDNNLTTDEDPVARRLDATDVKIDAVKQEIENLRIALSKDGHPFNKHMSEAEKLLNKYELKLNEYNGSRVQTDFVQLLSKNEHVLLTTADNVLATKKRIEYGVHQILVEVGELVRAQGKTLNKTVHDRFDSIEQTIVENQTTALGNLSTKIESEMSQEQTDQYVNKSVATMDSMKEKVTKITTRMVEVDDNLNYLLGRLSLVTQEFGHIKTGLGDALDKVKTSLNSVQSKIEDAGPGPHNIDSAELTT</sequence>
<proteinExistence type="predicted"/>
<accession>A0ACC0KTI5</accession>
<name>A0ACC0KTI5_CHOFU</name>
<feature type="non-terminal residue" evidence="1">
    <location>
        <position position="1"/>
    </location>
</feature>
<protein>
    <submittedName>
        <fullName evidence="1">Uncharacterized protein</fullName>
    </submittedName>
</protein>
<keyword evidence="2" id="KW-1185">Reference proteome</keyword>
<dbReference type="Proteomes" id="UP001064048">
    <property type="component" value="Chromosome 23"/>
</dbReference>
<gene>
    <name evidence="1" type="ORF">MSG28_013353</name>
</gene>
<evidence type="ECO:0000313" key="1">
    <source>
        <dbReference type="EMBL" id="KAI8439635.1"/>
    </source>
</evidence>
<dbReference type="EMBL" id="CM046123">
    <property type="protein sequence ID" value="KAI8439635.1"/>
    <property type="molecule type" value="Genomic_DNA"/>
</dbReference>
<evidence type="ECO:0000313" key="2">
    <source>
        <dbReference type="Proteomes" id="UP001064048"/>
    </source>
</evidence>